<dbReference type="GO" id="GO:0008757">
    <property type="term" value="F:S-adenosylmethionine-dependent methyltransferase activity"/>
    <property type="evidence" value="ECO:0007669"/>
    <property type="project" value="InterPro"/>
</dbReference>
<dbReference type="InterPro" id="IPR013216">
    <property type="entry name" value="Methyltransf_11"/>
</dbReference>
<dbReference type="STRING" id="1236989.JCM15548_13122"/>
<keyword evidence="2" id="KW-0808">Transferase</keyword>
<accession>A0A0E9LZX5</accession>
<evidence type="ECO:0000259" key="1">
    <source>
        <dbReference type="Pfam" id="PF08241"/>
    </source>
</evidence>
<gene>
    <name evidence="2" type="ORF">JCM15548_13122</name>
</gene>
<evidence type="ECO:0000313" key="2">
    <source>
        <dbReference type="EMBL" id="GAO30809.1"/>
    </source>
</evidence>
<organism evidence="2 3">
    <name type="scientific">Geofilum rubicundum JCM 15548</name>
    <dbReference type="NCBI Taxonomy" id="1236989"/>
    <lineage>
        <taxon>Bacteria</taxon>
        <taxon>Pseudomonadati</taxon>
        <taxon>Bacteroidota</taxon>
        <taxon>Bacteroidia</taxon>
        <taxon>Marinilabiliales</taxon>
        <taxon>Marinilabiliaceae</taxon>
        <taxon>Geofilum</taxon>
    </lineage>
</organism>
<dbReference type="SUPFAM" id="SSF53335">
    <property type="entry name" value="S-adenosyl-L-methionine-dependent methyltransferases"/>
    <property type="match status" value="1"/>
</dbReference>
<dbReference type="InterPro" id="IPR029063">
    <property type="entry name" value="SAM-dependent_MTases_sf"/>
</dbReference>
<dbReference type="OrthoDB" id="3896938at2"/>
<comment type="caution">
    <text evidence="2">The sequence shown here is derived from an EMBL/GenBank/DDBJ whole genome shotgun (WGS) entry which is preliminary data.</text>
</comment>
<dbReference type="CDD" id="cd02440">
    <property type="entry name" value="AdoMet_MTases"/>
    <property type="match status" value="1"/>
</dbReference>
<proteinExistence type="predicted"/>
<keyword evidence="3" id="KW-1185">Reference proteome</keyword>
<feature type="domain" description="Methyltransferase type 11" evidence="1">
    <location>
        <begin position="124"/>
        <end position="171"/>
    </location>
</feature>
<reference evidence="2 3" key="1">
    <citation type="journal article" date="2015" name="Microbes Environ.">
        <title>Distribution and evolution of nitrogen fixation genes in the phylum bacteroidetes.</title>
        <authorList>
            <person name="Inoue J."/>
            <person name="Oshima K."/>
            <person name="Suda W."/>
            <person name="Sakamoto M."/>
            <person name="Iino T."/>
            <person name="Noda S."/>
            <person name="Hongoh Y."/>
            <person name="Hattori M."/>
            <person name="Ohkuma M."/>
        </authorList>
    </citation>
    <scope>NUCLEOTIDE SEQUENCE [LARGE SCALE GENOMIC DNA]</scope>
    <source>
        <strain evidence="2">JCM 15548</strain>
    </source>
</reference>
<dbReference type="AlphaFoldDB" id="A0A0E9LZX5"/>
<evidence type="ECO:0000313" key="3">
    <source>
        <dbReference type="Proteomes" id="UP000032900"/>
    </source>
</evidence>
<dbReference type="EMBL" id="BAZW01000030">
    <property type="protein sequence ID" value="GAO30809.1"/>
    <property type="molecule type" value="Genomic_DNA"/>
</dbReference>
<protein>
    <submittedName>
        <fullName evidence="2">Glycosyltransferase</fullName>
    </submittedName>
</protein>
<name>A0A0E9LZX5_9BACT</name>
<sequence>MIKKMIKRLLSEKKRKIVREQVQRLTSPLFYGHHFYCNCCDKSFRKFLTKGYVARVNAHCPFCASLERTRVLELYIQKELNLYESENTKIRHFAAEYGLFRKLSKNKNITYIEADLNPAYARNVIDITNIPFPGQYFDYIICSHVLRHVPDETLAEKELHRVLKSDGTALILTLLSDKDKTFEDNSIQSVESKIKSYGDHDLCRLHGKDFAQRLESNGFKVEEIDYRLQFSEAFQKKHALGNGEREKIFKCTK</sequence>
<dbReference type="Pfam" id="PF08241">
    <property type="entry name" value="Methyltransf_11"/>
    <property type="match status" value="1"/>
</dbReference>
<dbReference type="Gene3D" id="3.40.50.150">
    <property type="entry name" value="Vaccinia Virus protein VP39"/>
    <property type="match status" value="1"/>
</dbReference>
<dbReference type="Proteomes" id="UP000032900">
    <property type="component" value="Unassembled WGS sequence"/>
</dbReference>